<keyword evidence="4 6" id="KW-0472">Membrane</keyword>
<dbReference type="Proteomes" id="UP000254869">
    <property type="component" value="Unassembled WGS sequence"/>
</dbReference>
<feature type="compositionally biased region" description="Pro residues" evidence="5">
    <location>
        <begin position="86"/>
        <end position="98"/>
    </location>
</feature>
<evidence type="ECO:0000313" key="7">
    <source>
        <dbReference type="EMBL" id="RDI65885.1"/>
    </source>
</evidence>
<dbReference type="RefSeq" id="WP_245997848.1">
    <property type="nucleotide sequence ID" value="NZ_QQBC01000005.1"/>
</dbReference>
<feature type="transmembrane region" description="Helical" evidence="6">
    <location>
        <begin position="108"/>
        <end position="128"/>
    </location>
</feature>
<dbReference type="Pfam" id="PF04228">
    <property type="entry name" value="Zn_peptidase"/>
    <property type="match status" value="1"/>
</dbReference>
<dbReference type="PANTHER" id="PTHR30168:SF0">
    <property type="entry name" value="INNER MEMBRANE PROTEIN"/>
    <property type="match status" value="1"/>
</dbReference>
<evidence type="ECO:0000313" key="8">
    <source>
        <dbReference type="Proteomes" id="UP000254869"/>
    </source>
</evidence>
<feature type="region of interest" description="Disordered" evidence="5">
    <location>
        <begin position="334"/>
        <end position="362"/>
    </location>
</feature>
<dbReference type="AlphaFoldDB" id="A0A370I593"/>
<evidence type="ECO:0000256" key="4">
    <source>
        <dbReference type="ARBA" id="ARBA00023136"/>
    </source>
</evidence>
<feature type="region of interest" description="Disordered" evidence="5">
    <location>
        <begin position="1"/>
        <end position="105"/>
    </location>
</feature>
<dbReference type="InterPro" id="IPR007343">
    <property type="entry name" value="Uncharacterised_pept_Zn_put"/>
</dbReference>
<proteinExistence type="predicted"/>
<dbReference type="PANTHER" id="PTHR30168">
    <property type="entry name" value="PUTATIVE MEMBRANE PROTEIN YPFJ"/>
    <property type="match status" value="1"/>
</dbReference>
<evidence type="ECO:0008006" key="9">
    <source>
        <dbReference type="Google" id="ProtNLM"/>
    </source>
</evidence>
<organism evidence="7 8">
    <name type="scientific">Nocardia pseudobrasiliensis</name>
    <dbReference type="NCBI Taxonomy" id="45979"/>
    <lineage>
        <taxon>Bacteria</taxon>
        <taxon>Bacillati</taxon>
        <taxon>Actinomycetota</taxon>
        <taxon>Actinomycetes</taxon>
        <taxon>Mycobacteriales</taxon>
        <taxon>Nocardiaceae</taxon>
        <taxon>Nocardia</taxon>
    </lineage>
</organism>
<comment type="subcellular location">
    <subcellularLocation>
        <location evidence="1">Membrane</location>
        <topology evidence="1">Single-pass membrane protein</topology>
    </subcellularLocation>
</comment>
<evidence type="ECO:0000256" key="1">
    <source>
        <dbReference type="ARBA" id="ARBA00004167"/>
    </source>
</evidence>
<keyword evidence="3 6" id="KW-1133">Transmembrane helix</keyword>
<evidence type="ECO:0000256" key="2">
    <source>
        <dbReference type="ARBA" id="ARBA00022692"/>
    </source>
</evidence>
<feature type="compositionally biased region" description="Polar residues" evidence="5">
    <location>
        <begin position="152"/>
        <end position="162"/>
    </location>
</feature>
<keyword evidence="8" id="KW-1185">Reference proteome</keyword>
<keyword evidence="2 6" id="KW-0812">Transmembrane</keyword>
<reference evidence="7 8" key="1">
    <citation type="submission" date="2018-07" db="EMBL/GenBank/DDBJ databases">
        <title>Genomic Encyclopedia of Type Strains, Phase IV (KMG-IV): sequencing the most valuable type-strain genomes for metagenomic binning, comparative biology and taxonomic classification.</title>
        <authorList>
            <person name="Goeker M."/>
        </authorList>
    </citation>
    <scope>NUCLEOTIDE SEQUENCE [LARGE SCALE GENOMIC DNA]</scope>
    <source>
        <strain evidence="7 8">DSM 44290</strain>
    </source>
</reference>
<evidence type="ECO:0000256" key="3">
    <source>
        <dbReference type="ARBA" id="ARBA00022989"/>
    </source>
</evidence>
<dbReference type="PRINTS" id="PR01217">
    <property type="entry name" value="PRICHEXTENSN"/>
</dbReference>
<evidence type="ECO:0000256" key="6">
    <source>
        <dbReference type="SAM" id="Phobius"/>
    </source>
</evidence>
<dbReference type="GO" id="GO:0016020">
    <property type="term" value="C:membrane"/>
    <property type="evidence" value="ECO:0007669"/>
    <property type="project" value="UniProtKB-SubCell"/>
</dbReference>
<comment type="caution">
    <text evidence="7">The sequence shown here is derived from an EMBL/GenBank/DDBJ whole genome shotgun (WGS) entry which is preliminary data.</text>
</comment>
<feature type="compositionally biased region" description="Pro residues" evidence="5">
    <location>
        <begin position="10"/>
        <end position="79"/>
    </location>
</feature>
<feature type="region of interest" description="Disordered" evidence="5">
    <location>
        <begin position="133"/>
        <end position="162"/>
    </location>
</feature>
<accession>A0A370I593</accession>
<protein>
    <recommendedName>
        <fullName evidence="9">Neutral zinc metallopeptidase</fullName>
    </recommendedName>
</protein>
<evidence type="ECO:0000256" key="5">
    <source>
        <dbReference type="SAM" id="MobiDB-lite"/>
    </source>
</evidence>
<sequence length="394" mass="41393">MSQPPYGYGPIPPAGRPGPPYGPPPGYPPPGHPPQHSYPPGQPPQYPGNYPAPSPYPQQPYGPPGYSPVPPNPYGPPGRPSAGRGPVPPTPYGPPGKPPQRRKGGGRIGGVLVIVILIVVTALVRVGVRTGVQASTHSGGRADYTYGPTGKESGSTPVTETGNNPLLADPGSPLSPARCSYAPWSTQVDAARKFFESAATCLEQAWKPVLASAKLPFTEPKLKVTASTAGITTPCTGSSSNFAAFYCGADQTIYLPISQLQTEMFGNHWEIYLSVFAHEYGHHVQAQSGILTAANRQRRDAGPKTAQGLEISRRIELQANCFDGMYLSASAGGGSLSSTQSGNARDDAYGRGDAPGDMRDHGTARHMGDWFSTGFDRNKTAQCNTFTAPAGQVS</sequence>
<name>A0A370I593_9NOCA</name>
<gene>
    <name evidence="7" type="ORF">DFR76_105203</name>
</gene>
<feature type="compositionally biased region" description="Basic and acidic residues" evidence="5">
    <location>
        <begin position="344"/>
        <end position="362"/>
    </location>
</feature>
<dbReference type="EMBL" id="QQBC01000005">
    <property type="protein sequence ID" value="RDI65885.1"/>
    <property type="molecule type" value="Genomic_DNA"/>
</dbReference>
<dbReference type="STRING" id="1210086.GCA_001613105_04251"/>